<evidence type="ECO:0000313" key="19">
    <source>
        <dbReference type="Proteomes" id="UP000321574"/>
    </source>
</evidence>
<comment type="catalytic activity">
    <reaction evidence="1 12">
        <text>(2R)-2-phosphoglycerate = (2R)-3-phosphoglycerate</text>
        <dbReference type="Rhea" id="RHEA:15901"/>
        <dbReference type="ChEBI" id="CHEBI:58272"/>
        <dbReference type="ChEBI" id="CHEBI:58289"/>
        <dbReference type="EC" id="5.4.2.12"/>
    </reaction>
</comment>
<reference evidence="18 19" key="1">
    <citation type="submission" date="2019-06" db="EMBL/GenBank/DDBJ databases">
        <title>Cerasibacillus sp. nov., isolated from maize field.</title>
        <authorList>
            <person name="Lin S.-Y."/>
            <person name="Tsai C.-F."/>
            <person name="Young C.-C."/>
        </authorList>
    </citation>
    <scope>NUCLEOTIDE SEQUENCE [LARGE SCALE GENOMIC DNA]</scope>
    <source>
        <strain evidence="18 19">CC-CFT480</strain>
    </source>
</reference>
<feature type="modified residue" description="Phosphotyrosine" evidence="12">
    <location>
        <position position="38"/>
    </location>
</feature>
<dbReference type="Pfam" id="PF01676">
    <property type="entry name" value="Metalloenzyme"/>
    <property type="match status" value="1"/>
</dbReference>
<feature type="binding site" evidence="12 15">
    <location>
        <position position="446"/>
    </location>
    <ligand>
        <name>Mn(2+)</name>
        <dbReference type="ChEBI" id="CHEBI:29035"/>
        <label>2</label>
    </ligand>
</feature>
<dbReference type="InterPro" id="IPR005995">
    <property type="entry name" value="Pgm_bpd_ind"/>
</dbReference>
<organism evidence="18 19">
    <name type="scientific">Cerasibacillus terrae</name>
    <dbReference type="NCBI Taxonomy" id="2498845"/>
    <lineage>
        <taxon>Bacteria</taxon>
        <taxon>Bacillati</taxon>
        <taxon>Bacillota</taxon>
        <taxon>Bacilli</taxon>
        <taxon>Bacillales</taxon>
        <taxon>Bacillaceae</taxon>
        <taxon>Cerasibacillus</taxon>
    </lineage>
</organism>
<dbReference type="PIRSF" id="PIRSF001492">
    <property type="entry name" value="IPGAM"/>
    <property type="match status" value="1"/>
</dbReference>
<proteinExistence type="inferred from homology"/>
<feature type="binding site" evidence="12 15">
    <location>
        <position position="464"/>
    </location>
    <ligand>
        <name>Mn(2+)</name>
        <dbReference type="ChEBI" id="CHEBI:29035"/>
        <label>1</label>
    </ligand>
</feature>
<dbReference type="GO" id="GO:0006007">
    <property type="term" value="P:glucose catabolic process"/>
    <property type="evidence" value="ECO:0007669"/>
    <property type="project" value="InterPro"/>
</dbReference>
<dbReference type="FunFam" id="3.40.720.10:FF:000001">
    <property type="entry name" value="2,3-bisphosphoglycerate-independent phosphoglycerate mutase"/>
    <property type="match status" value="1"/>
</dbReference>
<dbReference type="InterPro" id="IPR011258">
    <property type="entry name" value="BPG-indep_PGM_N"/>
</dbReference>
<dbReference type="UniPathway" id="UPA00109">
    <property type="reaction ID" value="UER00186"/>
</dbReference>
<feature type="binding site" evidence="12 14">
    <location>
        <begin position="263"/>
        <end position="266"/>
    </location>
    <ligand>
        <name>substrate</name>
    </ligand>
</feature>
<evidence type="ECO:0000256" key="6">
    <source>
        <dbReference type="ARBA" id="ARBA00022969"/>
    </source>
</evidence>
<feature type="binding site" evidence="12 15">
    <location>
        <position position="405"/>
    </location>
    <ligand>
        <name>Mn(2+)</name>
        <dbReference type="ChEBI" id="CHEBI:29035"/>
        <label>1</label>
    </ligand>
</feature>
<dbReference type="InterPro" id="IPR006124">
    <property type="entry name" value="Metalloenzyme"/>
</dbReference>
<keyword evidence="19" id="KW-1185">Reference proteome</keyword>
<feature type="binding site" evidence="12 15">
    <location>
        <position position="409"/>
    </location>
    <ligand>
        <name>Mn(2+)</name>
        <dbReference type="ChEBI" id="CHEBI:29035"/>
        <label>1</label>
    </ligand>
</feature>
<dbReference type="GO" id="GO:0005829">
    <property type="term" value="C:cytosol"/>
    <property type="evidence" value="ECO:0007669"/>
    <property type="project" value="TreeGrafter"/>
</dbReference>
<comment type="pathway">
    <text evidence="2 12">Carbohydrate degradation; glycolysis; pyruvate from D-glyceraldehyde 3-phosphate: step 3/5.</text>
</comment>
<dbReference type="GO" id="GO:0043937">
    <property type="term" value="P:regulation of sporulation"/>
    <property type="evidence" value="ECO:0007669"/>
    <property type="project" value="UniProtKB-ARBA"/>
</dbReference>
<evidence type="ECO:0000259" key="17">
    <source>
        <dbReference type="Pfam" id="PF06415"/>
    </source>
</evidence>
<keyword evidence="6 12" id="KW-0749">Sporulation</keyword>
<dbReference type="PANTHER" id="PTHR31637">
    <property type="entry name" value="2,3-BISPHOSPHOGLYCERATE-INDEPENDENT PHOSPHOGLYCERATE MUTASE"/>
    <property type="match status" value="1"/>
</dbReference>
<evidence type="ECO:0000256" key="13">
    <source>
        <dbReference type="PIRSR" id="PIRSR001492-1"/>
    </source>
</evidence>
<evidence type="ECO:0000256" key="9">
    <source>
        <dbReference type="ARBA" id="ARBA00023235"/>
    </source>
</evidence>
<comment type="function">
    <text evidence="10 12">Essential for rapid growth and for sporulation. Catalyzes the interconversion of 2-phosphoglycerate and 3-phosphoglycerate.</text>
</comment>
<comment type="cofactor">
    <cofactor evidence="12">
        <name>Mn(2+)</name>
        <dbReference type="ChEBI" id="CHEBI:29035"/>
    </cofactor>
    <text evidence="12">Binds 2 manganese ions per subunit.</text>
</comment>
<dbReference type="InterPro" id="IPR036646">
    <property type="entry name" value="PGAM_B_sf"/>
</dbReference>
<keyword evidence="7 12" id="KW-0324">Glycolysis</keyword>
<dbReference type="Gene3D" id="3.40.720.10">
    <property type="entry name" value="Alkaline Phosphatase, subunit A"/>
    <property type="match status" value="1"/>
</dbReference>
<sequence length="517" mass="57698">MSNQKDLAALIILDGFGIRDEVVGNAVKQANKPNFDHYWKSFPHNQLEASGEAVGLPKGQMGNSEVGHLNIGAGRIVYQSLTRINLSIENGEFYEKDVFLKAMRKAKKDDKAVHIFGLLSDGGVHSDIHHLFALLKLAKEENVDKVYIHAFLDGRDVAQTSAKKYIEMTEEKIKEYGVGEFATISGRYYSMDRDKRWERVKKAYDAMVYGEGPKYTNPYDLIDDSYENGIYDEFVIPSVITKENGSPVATVQDDDSIIFYNFRPDRAIQISRTFADHNFQDFDRGEKVPQDIHFVMLTRFEESIDGYVAYGPVGLDNTLGEVLSKHDMKQLRIAETEKYPHVTYFLNGGRHEEFPGEKRILINSPKVATYDLKPEMSAYGVTEALLNELDKGELNAVILNFANPDMVGHSGKLEPTIKAIETVDECLGKIVDKIHELGGHAIITADHGNSDEVVTVEGKPMTTHTTNPVPVIVTKEGIQVRDGGILADLAPTLLDLLNIDKPEDMTGTSILKTKGEN</sequence>
<feature type="binding site" evidence="12 14">
    <location>
        <begin position="155"/>
        <end position="156"/>
    </location>
    <ligand>
        <name>substrate</name>
    </ligand>
</feature>
<keyword evidence="9 12" id="KW-0413">Isomerase</keyword>
<comment type="caution">
    <text evidence="18">The sequence shown here is derived from an EMBL/GenBank/DDBJ whole genome shotgun (WGS) entry which is preliminary data.</text>
</comment>
<evidence type="ECO:0000256" key="2">
    <source>
        <dbReference type="ARBA" id="ARBA00004798"/>
    </source>
</evidence>
<feature type="domain" description="Metalloenzyme" evidence="16">
    <location>
        <begin position="9"/>
        <end position="501"/>
    </location>
</feature>
<evidence type="ECO:0000256" key="1">
    <source>
        <dbReference type="ARBA" id="ARBA00000370"/>
    </source>
</evidence>
<accession>A0A5C8NUU8</accession>
<comment type="similarity">
    <text evidence="3 12">Belongs to the BPG-independent phosphoglycerate mutase family.</text>
</comment>
<evidence type="ECO:0000256" key="5">
    <source>
        <dbReference type="ARBA" id="ARBA00022723"/>
    </source>
</evidence>
<keyword evidence="5 12" id="KW-0479">Metal-binding</keyword>
<dbReference type="RefSeq" id="WP_147666666.1">
    <property type="nucleotide sequence ID" value="NZ_VDUW01000004.1"/>
</dbReference>
<dbReference type="SUPFAM" id="SSF64158">
    <property type="entry name" value="2,3-Bisphosphoglycerate-independent phosphoglycerate mutase, substrate-binding domain"/>
    <property type="match status" value="1"/>
</dbReference>
<evidence type="ECO:0000256" key="3">
    <source>
        <dbReference type="ARBA" id="ARBA00008819"/>
    </source>
</evidence>
<dbReference type="InterPro" id="IPR017850">
    <property type="entry name" value="Alkaline_phosphatase_core_sf"/>
</dbReference>
<name>A0A5C8NUU8_9BACI</name>
<protein>
    <recommendedName>
        <fullName evidence="11 12">2,3-bisphosphoglycerate-independent phosphoglycerate mutase</fullName>
        <shortName evidence="12">BPG-independent PGAM</shortName>
        <shortName evidence="12">Phosphoglyceromutase</shortName>
        <shortName evidence="12">iPGM</shortName>
        <ecNumber evidence="4 12">5.4.2.12</ecNumber>
    </recommendedName>
</protein>
<dbReference type="GO" id="GO:0004619">
    <property type="term" value="F:phosphoglycerate mutase activity"/>
    <property type="evidence" value="ECO:0007669"/>
    <property type="project" value="UniProtKB-UniRule"/>
</dbReference>
<feature type="binding site" evidence="12 15">
    <location>
        <position position="447"/>
    </location>
    <ligand>
        <name>Mn(2+)</name>
        <dbReference type="ChEBI" id="CHEBI:29035"/>
        <label>2</label>
    </ligand>
</feature>
<evidence type="ECO:0000313" key="18">
    <source>
        <dbReference type="EMBL" id="TXL64967.1"/>
    </source>
</evidence>
<dbReference type="OrthoDB" id="9800863at2"/>
<dbReference type="FunFam" id="3.40.1450.10:FF:000001">
    <property type="entry name" value="2,3-bisphosphoglycerate-independent phosphoglycerate mutase"/>
    <property type="match status" value="1"/>
</dbReference>
<feature type="binding site" evidence="12 14">
    <location>
        <position position="193"/>
    </location>
    <ligand>
        <name>substrate</name>
    </ligand>
</feature>
<evidence type="ECO:0000256" key="15">
    <source>
        <dbReference type="PIRSR" id="PIRSR001492-3"/>
    </source>
</evidence>
<evidence type="ECO:0000256" key="7">
    <source>
        <dbReference type="ARBA" id="ARBA00023152"/>
    </source>
</evidence>
<evidence type="ECO:0000259" key="16">
    <source>
        <dbReference type="Pfam" id="PF01676"/>
    </source>
</evidence>
<dbReference type="NCBIfam" id="TIGR01307">
    <property type="entry name" value="pgm_bpd_ind"/>
    <property type="match status" value="1"/>
</dbReference>
<evidence type="ECO:0000256" key="10">
    <source>
        <dbReference type="ARBA" id="ARBA00055424"/>
    </source>
</evidence>
<dbReference type="Gene3D" id="3.40.1450.10">
    <property type="entry name" value="BPG-independent phosphoglycerate mutase, domain B"/>
    <property type="match status" value="1"/>
</dbReference>
<comment type="subunit">
    <text evidence="12">Monomer.</text>
</comment>
<dbReference type="Proteomes" id="UP000321574">
    <property type="component" value="Unassembled WGS sequence"/>
</dbReference>
<dbReference type="Pfam" id="PF06415">
    <property type="entry name" value="iPGM_N"/>
    <property type="match status" value="1"/>
</dbReference>
<dbReference type="GO" id="GO:0030435">
    <property type="term" value="P:sporulation resulting in formation of a cellular spore"/>
    <property type="evidence" value="ECO:0007669"/>
    <property type="project" value="UniProtKB-KW"/>
</dbReference>
<dbReference type="HAMAP" id="MF_01038">
    <property type="entry name" value="GpmI"/>
    <property type="match status" value="1"/>
</dbReference>
<evidence type="ECO:0000256" key="11">
    <source>
        <dbReference type="ARBA" id="ARBA00071648"/>
    </source>
</evidence>
<dbReference type="EMBL" id="VDUW01000004">
    <property type="protein sequence ID" value="TXL64967.1"/>
    <property type="molecule type" value="Genomic_DNA"/>
</dbReference>
<dbReference type="CDD" id="cd16010">
    <property type="entry name" value="iPGM"/>
    <property type="match status" value="1"/>
</dbReference>
<keyword evidence="12" id="KW-0597">Phosphoprotein</keyword>
<feature type="binding site" evidence="12 15">
    <location>
        <position position="64"/>
    </location>
    <ligand>
        <name>Mn(2+)</name>
        <dbReference type="ChEBI" id="CHEBI:29035"/>
        <label>2</label>
    </ligand>
</feature>
<evidence type="ECO:0000256" key="8">
    <source>
        <dbReference type="ARBA" id="ARBA00023211"/>
    </source>
</evidence>
<feature type="binding site" evidence="12 15">
    <location>
        <position position="14"/>
    </location>
    <ligand>
        <name>Mn(2+)</name>
        <dbReference type="ChEBI" id="CHEBI:29035"/>
        <label>2</label>
    </ligand>
</feature>
<gene>
    <name evidence="12" type="primary">gpmI</name>
    <name evidence="18" type="ORF">FHP05_07415</name>
</gene>
<keyword evidence="8 12" id="KW-0464">Manganese</keyword>
<dbReference type="AlphaFoldDB" id="A0A5C8NUU8"/>
<feature type="binding site" evidence="12 14">
    <location>
        <position position="187"/>
    </location>
    <ligand>
        <name>substrate</name>
    </ligand>
</feature>
<feature type="active site" description="Phosphoserine intermediate" evidence="12 13">
    <location>
        <position position="64"/>
    </location>
</feature>
<feature type="binding site" evidence="12 14">
    <location>
        <position position="125"/>
    </location>
    <ligand>
        <name>substrate</name>
    </ligand>
</feature>
<dbReference type="SUPFAM" id="SSF53649">
    <property type="entry name" value="Alkaline phosphatase-like"/>
    <property type="match status" value="1"/>
</dbReference>
<evidence type="ECO:0000256" key="14">
    <source>
        <dbReference type="PIRSR" id="PIRSR001492-2"/>
    </source>
</evidence>
<dbReference type="GO" id="GO:0006096">
    <property type="term" value="P:glycolytic process"/>
    <property type="evidence" value="ECO:0007669"/>
    <property type="project" value="UniProtKB-UniRule"/>
</dbReference>
<evidence type="ECO:0000256" key="12">
    <source>
        <dbReference type="HAMAP-Rule" id="MF_01038"/>
    </source>
</evidence>
<dbReference type="GO" id="GO:0030145">
    <property type="term" value="F:manganese ion binding"/>
    <property type="evidence" value="ECO:0007669"/>
    <property type="project" value="UniProtKB-UniRule"/>
</dbReference>
<feature type="domain" description="BPG-independent PGAM N-terminal" evidence="17">
    <location>
        <begin position="84"/>
        <end position="301"/>
    </location>
</feature>
<feature type="binding site" evidence="12 14">
    <location>
        <position position="338"/>
    </location>
    <ligand>
        <name>substrate</name>
    </ligand>
</feature>
<dbReference type="PANTHER" id="PTHR31637:SF0">
    <property type="entry name" value="2,3-BISPHOSPHOGLYCERATE-INDEPENDENT PHOSPHOGLYCERATE MUTASE"/>
    <property type="match status" value="1"/>
</dbReference>
<dbReference type="EC" id="5.4.2.12" evidence="4 12"/>
<evidence type="ECO:0000256" key="4">
    <source>
        <dbReference type="ARBA" id="ARBA00012026"/>
    </source>
</evidence>